<feature type="transmembrane region" description="Helical" evidence="1">
    <location>
        <begin position="309"/>
        <end position="328"/>
    </location>
</feature>
<feature type="transmembrane region" description="Helical" evidence="1">
    <location>
        <begin position="130"/>
        <end position="149"/>
    </location>
</feature>
<gene>
    <name evidence="2" type="ORF">GCM10017581_044120</name>
</gene>
<dbReference type="RefSeq" id="WP_261960688.1">
    <property type="nucleotide sequence ID" value="NZ_BAAAXA010000001.1"/>
</dbReference>
<comment type="caution">
    <text evidence="2">The sequence shown here is derived from an EMBL/GenBank/DDBJ whole genome shotgun (WGS) entry which is preliminary data.</text>
</comment>
<feature type="transmembrane region" description="Helical" evidence="1">
    <location>
        <begin position="161"/>
        <end position="179"/>
    </location>
</feature>
<organism evidence="2 3">
    <name type="scientific">Dactylosporangium matsuzakiense</name>
    <dbReference type="NCBI Taxonomy" id="53360"/>
    <lineage>
        <taxon>Bacteria</taxon>
        <taxon>Bacillati</taxon>
        <taxon>Actinomycetota</taxon>
        <taxon>Actinomycetes</taxon>
        <taxon>Micromonosporales</taxon>
        <taxon>Micromonosporaceae</taxon>
        <taxon>Dactylosporangium</taxon>
    </lineage>
</organism>
<dbReference type="Proteomes" id="UP001143480">
    <property type="component" value="Unassembled WGS sequence"/>
</dbReference>
<feature type="transmembrane region" description="Helical" evidence="1">
    <location>
        <begin position="199"/>
        <end position="218"/>
    </location>
</feature>
<evidence type="ECO:0000256" key="1">
    <source>
        <dbReference type="SAM" id="Phobius"/>
    </source>
</evidence>
<feature type="transmembrane region" description="Helical" evidence="1">
    <location>
        <begin position="22"/>
        <end position="41"/>
    </location>
</feature>
<dbReference type="EMBL" id="BSFP01000025">
    <property type="protein sequence ID" value="GLL02670.1"/>
    <property type="molecule type" value="Genomic_DNA"/>
</dbReference>
<feature type="transmembrane region" description="Helical" evidence="1">
    <location>
        <begin position="225"/>
        <end position="243"/>
    </location>
</feature>
<keyword evidence="3" id="KW-1185">Reference proteome</keyword>
<feature type="transmembrane region" description="Helical" evidence="1">
    <location>
        <begin position="249"/>
        <end position="269"/>
    </location>
</feature>
<feature type="transmembrane region" description="Helical" evidence="1">
    <location>
        <begin position="94"/>
        <end position="118"/>
    </location>
</feature>
<accession>A0A9W6KKS5</accession>
<reference evidence="2" key="2">
    <citation type="submission" date="2023-01" db="EMBL/GenBank/DDBJ databases">
        <authorList>
            <person name="Sun Q."/>
            <person name="Evtushenko L."/>
        </authorList>
    </citation>
    <scope>NUCLEOTIDE SEQUENCE</scope>
    <source>
        <strain evidence="2">VKM Ac-1321</strain>
    </source>
</reference>
<dbReference type="AlphaFoldDB" id="A0A9W6KKS5"/>
<feature type="transmembrane region" description="Helical" evidence="1">
    <location>
        <begin position="276"/>
        <end position="297"/>
    </location>
</feature>
<reference evidence="2" key="1">
    <citation type="journal article" date="2014" name="Int. J. Syst. Evol. Microbiol.">
        <title>Complete genome sequence of Corynebacterium casei LMG S-19264T (=DSM 44701T), isolated from a smear-ripened cheese.</title>
        <authorList>
            <consortium name="US DOE Joint Genome Institute (JGI-PGF)"/>
            <person name="Walter F."/>
            <person name="Albersmeier A."/>
            <person name="Kalinowski J."/>
            <person name="Ruckert C."/>
        </authorList>
    </citation>
    <scope>NUCLEOTIDE SEQUENCE</scope>
    <source>
        <strain evidence="2">VKM Ac-1321</strain>
    </source>
</reference>
<proteinExistence type="predicted"/>
<keyword evidence="1" id="KW-0472">Membrane</keyword>
<feature type="transmembrane region" description="Helical" evidence="1">
    <location>
        <begin position="53"/>
        <end position="73"/>
    </location>
</feature>
<evidence type="ECO:0000313" key="3">
    <source>
        <dbReference type="Proteomes" id="UP001143480"/>
    </source>
</evidence>
<sequence>MATSVVERPAVHRPVSSERRDLLVALAAVWLTAGLFMDGWAHSHVPDLETFFTPWHAILYSGYAALAVSLVPARVWRGRPQGAMVTWVPAGYGLGLLGAVMFAVAGACDMMWHIAFGVERDLEALLSPPHLLLLTAGSLMIATPIRAAAARGDRRPVQPAVLISAACGTGVAAFFLNYLSPFTDAPAANSGYGNGQPFGLAECLVYSTLLTTTALFVWSRLGHVPVGLITLVVAAASVPNGVFDDFENLAAQLWPLLGAVAADFAVQGVAARRPRFVPLTVGVALPLAVWPAHLVGVQMSLGVAWSLELWSGVVALTTLAGAALGALVTPSPAPRGQAAPGRSVQSLSTQSLPVQTLAVPEGGSAIDGGDG</sequence>
<keyword evidence="1" id="KW-0812">Transmembrane</keyword>
<name>A0A9W6KKS5_9ACTN</name>
<keyword evidence="1" id="KW-1133">Transmembrane helix</keyword>
<evidence type="ECO:0000313" key="2">
    <source>
        <dbReference type="EMBL" id="GLL02670.1"/>
    </source>
</evidence>
<protein>
    <submittedName>
        <fullName evidence="2">Uncharacterized protein</fullName>
    </submittedName>
</protein>